<comment type="subunit">
    <text evidence="3">Homodimer.</text>
</comment>
<dbReference type="OrthoDB" id="248552at2"/>
<evidence type="ECO:0000256" key="2">
    <source>
        <dbReference type="ARBA" id="ARBA00022801"/>
    </source>
</evidence>
<feature type="binding site" evidence="3">
    <location>
        <position position="110"/>
    </location>
    <ligand>
        <name>substrate</name>
    </ligand>
</feature>
<accession>A0A0W0VGV4</accession>
<dbReference type="SUPFAM" id="SSF55909">
    <property type="entry name" value="Pentein"/>
    <property type="match status" value="1"/>
</dbReference>
<gene>
    <name evidence="3 5" type="primary">astB</name>
    <name evidence="5" type="ORF">Llan_2127</name>
</gene>
<feature type="binding site" evidence="3">
    <location>
        <begin position="137"/>
        <end position="138"/>
    </location>
    <ligand>
        <name>substrate</name>
    </ligand>
</feature>
<protein>
    <recommendedName>
        <fullName evidence="3 4">N-succinylarginine dihydrolase</fullName>
        <ecNumber evidence="3 4">3.5.3.23</ecNumber>
    </recommendedName>
</protein>
<evidence type="ECO:0000256" key="1">
    <source>
        <dbReference type="ARBA" id="ARBA00022503"/>
    </source>
</evidence>
<keyword evidence="6" id="KW-1185">Reference proteome</keyword>
<dbReference type="GO" id="GO:0019544">
    <property type="term" value="P:L-arginine catabolic process to L-glutamate"/>
    <property type="evidence" value="ECO:0007669"/>
    <property type="project" value="UniProtKB-UniRule"/>
</dbReference>
<evidence type="ECO:0000256" key="4">
    <source>
        <dbReference type="NCBIfam" id="TIGR03241"/>
    </source>
</evidence>
<feature type="active site" evidence="3">
    <location>
        <position position="174"/>
    </location>
</feature>
<dbReference type="STRING" id="45067.Llan_2127"/>
<feature type="binding site" evidence="3">
    <location>
        <position position="215"/>
    </location>
    <ligand>
        <name>substrate</name>
    </ligand>
</feature>
<dbReference type="GO" id="GO:0019545">
    <property type="term" value="P:L-arginine catabolic process to succinate"/>
    <property type="evidence" value="ECO:0007669"/>
    <property type="project" value="UniProtKB-UniRule"/>
</dbReference>
<keyword evidence="1 3" id="KW-0056">Arginine metabolism</keyword>
<name>A0A0W0VGV4_9GAMM</name>
<dbReference type="Proteomes" id="UP000054869">
    <property type="component" value="Unassembled WGS sequence"/>
</dbReference>
<dbReference type="PANTHER" id="PTHR30420">
    <property type="entry name" value="N-SUCCINYLARGININE DIHYDROLASE"/>
    <property type="match status" value="1"/>
</dbReference>
<comment type="pathway">
    <text evidence="3">Amino-acid degradation; L-arginine degradation via AST pathway; L-glutamate and succinate from L-arginine: step 2/5.</text>
</comment>
<dbReference type="PANTHER" id="PTHR30420:SF2">
    <property type="entry name" value="N-SUCCINYLARGININE DIHYDROLASE"/>
    <property type="match status" value="1"/>
</dbReference>
<dbReference type="HAMAP" id="MF_01172">
    <property type="entry name" value="AstB"/>
    <property type="match status" value="1"/>
</dbReference>
<evidence type="ECO:0000313" key="6">
    <source>
        <dbReference type="Proteomes" id="UP000054869"/>
    </source>
</evidence>
<feature type="active site" evidence="3">
    <location>
        <position position="251"/>
    </location>
</feature>
<evidence type="ECO:0000313" key="5">
    <source>
        <dbReference type="EMBL" id="KTD19275.1"/>
    </source>
</evidence>
<feature type="binding site" evidence="3">
    <location>
        <position position="368"/>
    </location>
    <ligand>
        <name>substrate</name>
    </ligand>
</feature>
<dbReference type="EC" id="3.5.3.23" evidence="3 4"/>
<dbReference type="eggNOG" id="COG3724">
    <property type="taxonomic scope" value="Bacteria"/>
</dbReference>
<feature type="binding site" evidence="3">
    <location>
        <begin position="19"/>
        <end position="28"/>
    </location>
    <ligand>
        <name>substrate</name>
    </ligand>
</feature>
<reference evidence="5 6" key="1">
    <citation type="submission" date="2015-11" db="EMBL/GenBank/DDBJ databases">
        <title>Genomic analysis of 38 Legionella species identifies large and diverse effector repertoires.</title>
        <authorList>
            <person name="Burstein D."/>
            <person name="Amaro F."/>
            <person name="Zusman T."/>
            <person name="Lifshitz Z."/>
            <person name="Cohen O."/>
            <person name="Gilbert J.A."/>
            <person name="Pupko T."/>
            <person name="Shuman H.A."/>
            <person name="Segal G."/>
        </authorList>
    </citation>
    <scope>NUCLEOTIDE SEQUENCE [LARGE SCALE GENOMIC DNA]</scope>
    <source>
        <strain evidence="5 6">ATCC 49751</strain>
    </source>
</reference>
<comment type="function">
    <text evidence="3">Catalyzes the hydrolysis of N(2)-succinylarginine into N(2)-succinylornithine, ammonia and CO(2).</text>
</comment>
<dbReference type="PATRIC" id="fig|45067.4.peg.2236"/>
<organism evidence="5 6">
    <name type="scientific">Legionella lansingensis</name>
    <dbReference type="NCBI Taxonomy" id="45067"/>
    <lineage>
        <taxon>Bacteria</taxon>
        <taxon>Pseudomonadati</taxon>
        <taxon>Pseudomonadota</taxon>
        <taxon>Gammaproteobacteria</taxon>
        <taxon>Legionellales</taxon>
        <taxon>Legionellaceae</taxon>
        <taxon>Legionella</taxon>
    </lineage>
</organism>
<dbReference type="Pfam" id="PF04996">
    <property type="entry name" value="AstB"/>
    <property type="match status" value="1"/>
</dbReference>
<dbReference type="GO" id="GO:0009015">
    <property type="term" value="F:N-succinylarginine dihydrolase activity"/>
    <property type="evidence" value="ECO:0007669"/>
    <property type="project" value="UniProtKB-UniRule"/>
</dbReference>
<dbReference type="AlphaFoldDB" id="A0A0W0VGV4"/>
<sequence>MQAFELNLDGLVGPTHHYAGLAAGNLASINNALSFSNPKAAALQGLAKMRLLYEMGLKQALLPPHQRPNLHLLYQLGFTGPPAQQVTKALYDAPELLSACYSASSMWAANAATVSSSLDTEDGRVHFTAANLISNLHRHQEAAFSSHLLQRIFADPRYFQHHPVLPKSTMTGDEGAANHNRLCQHHGSSAICLFVYGKRGLSTVRQSGPVKYPARQTLEASEAVARAHLLNPQKIIFACQKPQTIDQGVFHNDVIGVANESVLLVHEEAWLEQAKVLQEIEAKANFSVNIIEIKAEQLTVAEAVSTYFFNSQLLSLPGTDEKKQMVLIAPKECEQSQRAQELINLLIADGSNPIVKVHYLDLKQSMRNGGGPACLRLRVPLGEKELAAMHQGILINEELLATLEAWINRHYRSQLHATELGDPLFIDECFTALDELSNILKLGSIYPFQREINN</sequence>
<evidence type="ECO:0000256" key="3">
    <source>
        <dbReference type="HAMAP-Rule" id="MF_01172"/>
    </source>
</evidence>
<feature type="binding site" evidence="3">
    <location>
        <position position="253"/>
    </location>
    <ligand>
        <name>substrate</name>
    </ligand>
</feature>
<comment type="caution">
    <text evidence="5">The sequence shown here is derived from an EMBL/GenBank/DDBJ whole genome shotgun (WGS) entry which is preliminary data.</text>
</comment>
<dbReference type="InterPro" id="IPR037031">
    <property type="entry name" value="AstB_sf"/>
</dbReference>
<comment type="catalytic activity">
    <reaction evidence="3">
        <text>N(2)-succinyl-L-arginine + 2 H2O + 2 H(+) = N(2)-succinyl-L-ornithine + 2 NH4(+) + CO2</text>
        <dbReference type="Rhea" id="RHEA:19533"/>
        <dbReference type="ChEBI" id="CHEBI:15377"/>
        <dbReference type="ChEBI" id="CHEBI:15378"/>
        <dbReference type="ChEBI" id="CHEBI:16526"/>
        <dbReference type="ChEBI" id="CHEBI:28938"/>
        <dbReference type="ChEBI" id="CHEBI:58241"/>
        <dbReference type="ChEBI" id="CHEBI:58514"/>
        <dbReference type="EC" id="3.5.3.23"/>
    </reaction>
</comment>
<comment type="similarity">
    <text evidence="3">Belongs to the succinylarginine dihydrolase family.</text>
</comment>
<proteinExistence type="inferred from homology"/>
<dbReference type="EMBL" id="LNYI01000053">
    <property type="protein sequence ID" value="KTD19275.1"/>
    <property type="molecule type" value="Genomic_DNA"/>
</dbReference>
<dbReference type="Gene3D" id="3.75.10.20">
    <property type="entry name" value="Succinylarginine dihydrolase"/>
    <property type="match status" value="1"/>
</dbReference>
<dbReference type="InterPro" id="IPR007079">
    <property type="entry name" value="SuccinylArg_d-Hdrlase_AstB"/>
</dbReference>
<dbReference type="NCBIfam" id="NF009789">
    <property type="entry name" value="PRK13281.1"/>
    <property type="match status" value="1"/>
</dbReference>
<dbReference type="NCBIfam" id="TIGR03241">
    <property type="entry name" value="arg_catab_astB"/>
    <property type="match status" value="1"/>
</dbReference>
<keyword evidence="2 3" id="KW-0378">Hydrolase</keyword>
<dbReference type="UniPathway" id="UPA00185">
    <property type="reaction ID" value="UER00280"/>
</dbReference>
<feature type="active site" description="Nucleophile" evidence="3">
    <location>
        <position position="374"/>
    </location>
</feature>
<dbReference type="RefSeq" id="WP_028373095.1">
    <property type="nucleotide sequence ID" value="NZ_CAAAJD010000010.1"/>
</dbReference>